<comment type="caution">
    <text evidence="3">The sequence shown here is derived from an EMBL/GenBank/DDBJ whole genome shotgun (WGS) entry which is preliminary data.</text>
</comment>
<dbReference type="GO" id="GO:0003723">
    <property type="term" value="F:RNA binding"/>
    <property type="evidence" value="ECO:0007669"/>
    <property type="project" value="TreeGrafter"/>
</dbReference>
<dbReference type="GO" id="GO:0030422">
    <property type="term" value="P:siRNA processing"/>
    <property type="evidence" value="ECO:0007669"/>
    <property type="project" value="TreeGrafter"/>
</dbReference>
<dbReference type="AlphaFoldDB" id="A0A9N8EW25"/>
<reference evidence="3" key="1">
    <citation type="submission" date="2020-06" db="EMBL/GenBank/DDBJ databases">
        <authorList>
            <consortium name="Plant Systems Biology data submission"/>
        </authorList>
    </citation>
    <scope>NUCLEOTIDE SEQUENCE</scope>
    <source>
        <strain evidence="3">D6</strain>
    </source>
</reference>
<dbReference type="GO" id="GO:0004525">
    <property type="term" value="F:ribonuclease III activity"/>
    <property type="evidence" value="ECO:0007669"/>
    <property type="project" value="TreeGrafter"/>
</dbReference>
<dbReference type="GO" id="GO:0004530">
    <property type="term" value="F:deoxyribonuclease I activity"/>
    <property type="evidence" value="ECO:0007669"/>
    <property type="project" value="TreeGrafter"/>
</dbReference>
<dbReference type="SMART" id="SM00490">
    <property type="entry name" value="HELICc"/>
    <property type="match status" value="1"/>
</dbReference>
<dbReference type="Proteomes" id="UP001153069">
    <property type="component" value="Unassembled WGS sequence"/>
</dbReference>
<organism evidence="3 4">
    <name type="scientific">Seminavis robusta</name>
    <dbReference type="NCBI Taxonomy" id="568900"/>
    <lineage>
        <taxon>Eukaryota</taxon>
        <taxon>Sar</taxon>
        <taxon>Stramenopiles</taxon>
        <taxon>Ochrophyta</taxon>
        <taxon>Bacillariophyta</taxon>
        <taxon>Bacillariophyceae</taxon>
        <taxon>Bacillariophycidae</taxon>
        <taxon>Naviculales</taxon>
        <taxon>Naviculaceae</taxon>
        <taxon>Seminavis</taxon>
    </lineage>
</organism>
<dbReference type="Gene3D" id="3.40.50.300">
    <property type="entry name" value="P-loop containing nucleotide triphosphate hydrolases"/>
    <property type="match status" value="1"/>
</dbReference>
<dbReference type="GO" id="GO:0005634">
    <property type="term" value="C:nucleus"/>
    <property type="evidence" value="ECO:0007669"/>
    <property type="project" value="TreeGrafter"/>
</dbReference>
<dbReference type="EMBL" id="CAICTM010002193">
    <property type="protein sequence ID" value="CAB9528306.1"/>
    <property type="molecule type" value="Genomic_DNA"/>
</dbReference>
<dbReference type="PANTHER" id="PTHR14950:SF37">
    <property type="entry name" value="ENDORIBONUCLEASE DICER"/>
    <property type="match status" value="1"/>
</dbReference>
<proteinExistence type="predicted"/>
<gene>
    <name evidence="3" type="ORF">SEMRO_2195_G318540.1</name>
</gene>
<dbReference type="OrthoDB" id="67027at2759"/>
<evidence type="ECO:0000256" key="1">
    <source>
        <dbReference type="ARBA" id="ARBA00022801"/>
    </source>
</evidence>
<accession>A0A9N8EW25</accession>
<dbReference type="GO" id="GO:0031054">
    <property type="term" value="P:pre-miRNA processing"/>
    <property type="evidence" value="ECO:0007669"/>
    <property type="project" value="TreeGrafter"/>
</dbReference>
<name>A0A9N8EW25_9STRA</name>
<keyword evidence="1" id="KW-0378">Hydrolase</keyword>
<dbReference type="SUPFAM" id="SSF52540">
    <property type="entry name" value="P-loop containing nucleoside triphosphate hydrolases"/>
    <property type="match status" value="1"/>
</dbReference>
<evidence type="ECO:0000259" key="2">
    <source>
        <dbReference type="PROSITE" id="PS51194"/>
    </source>
</evidence>
<keyword evidence="4" id="KW-1185">Reference proteome</keyword>
<protein>
    <submittedName>
        <fullName evidence="3">Endoribonuclease Dicer</fullName>
    </submittedName>
</protein>
<evidence type="ECO:0000313" key="3">
    <source>
        <dbReference type="EMBL" id="CAB9528306.1"/>
    </source>
</evidence>
<dbReference type="InterPro" id="IPR027417">
    <property type="entry name" value="P-loop_NTPase"/>
</dbReference>
<dbReference type="PROSITE" id="PS51194">
    <property type="entry name" value="HELICASE_CTER"/>
    <property type="match status" value="1"/>
</dbReference>
<sequence>MHRRFTSNDDDGIRQTWLHQEKAIGEVLSSLRRGDINVLIATSVVEEGVNVQACSCVVGFDSLKSAKGYIQMKGRARQKCAKFFVFKDPETCPVLSLEDAQMLYVRVHKFIFSIPPTVMTNLPKQLEEMRIPAKLSDCDELWSVELGQYSSKEMCGSVDMNTAKSLVNRYILSVPCDPIARTSKAALLAFLPVYTERQPPPGTFTFPIADNHAAKTILGCLEEGKGTGVGNDGMRPASQVRSA</sequence>
<dbReference type="InterPro" id="IPR001650">
    <property type="entry name" value="Helicase_C-like"/>
</dbReference>
<dbReference type="Pfam" id="PF00271">
    <property type="entry name" value="Helicase_C"/>
    <property type="match status" value="1"/>
</dbReference>
<feature type="domain" description="Helicase C-terminal" evidence="2">
    <location>
        <begin position="1"/>
        <end position="130"/>
    </location>
</feature>
<dbReference type="GO" id="GO:0005737">
    <property type="term" value="C:cytoplasm"/>
    <property type="evidence" value="ECO:0007669"/>
    <property type="project" value="TreeGrafter"/>
</dbReference>
<evidence type="ECO:0000313" key="4">
    <source>
        <dbReference type="Proteomes" id="UP001153069"/>
    </source>
</evidence>
<dbReference type="PANTHER" id="PTHR14950">
    <property type="entry name" value="DICER-RELATED"/>
    <property type="match status" value="1"/>
</dbReference>